<dbReference type="HOGENOM" id="CLU_950539_0_0_1"/>
<dbReference type="CDD" id="cd00086">
    <property type="entry name" value="homeodomain"/>
    <property type="match status" value="1"/>
</dbReference>
<dbReference type="GeneID" id="14495157"/>
<evidence type="ECO:0000256" key="2">
    <source>
        <dbReference type="ARBA" id="ARBA00023155"/>
    </source>
</evidence>
<dbReference type="Proteomes" id="UP000002866">
    <property type="component" value="Chromosome 3"/>
</dbReference>
<dbReference type="SUPFAM" id="SSF46689">
    <property type="entry name" value="Homeodomain-like"/>
    <property type="match status" value="1"/>
</dbReference>
<evidence type="ECO:0000256" key="5">
    <source>
        <dbReference type="SAM" id="MobiDB-lite"/>
    </source>
</evidence>
<feature type="region of interest" description="Disordered" evidence="5">
    <location>
        <begin position="249"/>
        <end position="268"/>
    </location>
</feature>
<keyword evidence="8" id="KW-1185">Reference proteome</keyword>
<accession>I2H1C5</accession>
<proteinExistence type="predicted"/>
<dbReference type="GO" id="GO:0003677">
    <property type="term" value="F:DNA binding"/>
    <property type="evidence" value="ECO:0007669"/>
    <property type="project" value="UniProtKB-UniRule"/>
</dbReference>
<dbReference type="KEGG" id="tbl:TBLA_0C03740"/>
<dbReference type="GO" id="GO:0006355">
    <property type="term" value="P:regulation of DNA-templated transcription"/>
    <property type="evidence" value="ECO:0007669"/>
    <property type="project" value="InterPro"/>
</dbReference>
<dbReference type="Gene3D" id="1.10.10.60">
    <property type="entry name" value="Homeodomain-like"/>
    <property type="match status" value="1"/>
</dbReference>
<dbReference type="InterPro" id="IPR009057">
    <property type="entry name" value="Homeodomain-like_sf"/>
</dbReference>
<evidence type="ECO:0000313" key="7">
    <source>
        <dbReference type="EMBL" id="CCH60177.1"/>
    </source>
</evidence>
<feature type="DNA-binding region" description="Homeobox" evidence="4">
    <location>
        <begin position="175"/>
        <end position="237"/>
    </location>
</feature>
<feature type="region of interest" description="Disordered" evidence="5">
    <location>
        <begin position="107"/>
        <end position="132"/>
    </location>
</feature>
<dbReference type="PANTHER" id="PTHR11850">
    <property type="entry name" value="HOMEOBOX PROTEIN TRANSCRIPTION FACTORS"/>
    <property type="match status" value="1"/>
</dbReference>
<feature type="compositionally biased region" description="Polar residues" evidence="5">
    <location>
        <begin position="107"/>
        <end position="116"/>
    </location>
</feature>
<dbReference type="Pfam" id="PF05920">
    <property type="entry name" value="Homeobox_KN"/>
    <property type="match status" value="1"/>
</dbReference>
<dbReference type="STRING" id="1071380.I2H1C5"/>
<protein>
    <recommendedName>
        <fullName evidence="6">Homeobox domain-containing protein</fullName>
    </recommendedName>
</protein>
<name>I2H1C5_HENB6</name>
<evidence type="ECO:0000256" key="3">
    <source>
        <dbReference type="ARBA" id="ARBA00023242"/>
    </source>
</evidence>
<reference evidence="7 8" key="1">
    <citation type="journal article" date="2011" name="Proc. Natl. Acad. Sci. U.S.A.">
        <title>Evolutionary erosion of yeast sex chromosomes by mating-type switching accidents.</title>
        <authorList>
            <person name="Gordon J.L."/>
            <person name="Armisen D."/>
            <person name="Proux-Wera E."/>
            <person name="Oheigeartaigh S.S."/>
            <person name="Byrne K.P."/>
            <person name="Wolfe K.H."/>
        </authorList>
    </citation>
    <scope>NUCLEOTIDE SEQUENCE [LARGE SCALE GENOMIC DNA]</scope>
    <source>
        <strain evidence="8">ATCC 34711 / CBS 6284 / DSM 70876 / NBRC 10599 / NRRL Y-10934 / UCD 77-7</strain>
    </source>
</reference>
<dbReference type="InterPro" id="IPR001356">
    <property type="entry name" value="HD"/>
</dbReference>
<dbReference type="eggNOG" id="KOG0773">
    <property type="taxonomic scope" value="Eukaryota"/>
</dbReference>
<feature type="region of interest" description="Disordered" evidence="5">
    <location>
        <begin position="59"/>
        <end position="94"/>
    </location>
</feature>
<evidence type="ECO:0000256" key="4">
    <source>
        <dbReference type="PROSITE-ProRule" id="PRU00108"/>
    </source>
</evidence>
<organism evidence="7 8">
    <name type="scientific">Henningerozyma blattae (strain ATCC 34711 / CBS 6284 / DSM 70876 / NBRC 10599 / NRRL Y-10934 / UCD 77-7)</name>
    <name type="common">Yeast</name>
    <name type="synonym">Tetrapisispora blattae</name>
    <dbReference type="NCBI Taxonomy" id="1071380"/>
    <lineage>
        <taxon>Eukaryota</taxon>
        <taxon>Fungi</taxon>
        <taxon>Dikarya</taxon>
        <taxon>Ascomycota</taxon>
        <taxon>Saccharomycotina</taxon>
        <taxon>Saccharomycetes</taxon>
        <taxon>Saccharomycetales</taxon>
        <taxon>Saccharomycetaceae</taxon>
        <taxon>Henningerozyma</taxon>
    </lineage>
</organism>
<evidence type="ECO:0000259" key="6">
    <source>
        <dbReference type="PROSITE" id="PS50071"/>
    </source>
</evidence>
<dbReference type="SMART" id="SM00389">
    <property type="entry name" value="HOX"/>
    <property type="match status" value="1"/>
</dbReference>
<sequence>MLPSIQTLFNAIDVQQRNTYTPLNFPQTPAHQNINHNCNHPYAIKTSIQTPTFILPPPVVSVSPTTPPQSHHCLHSRSSSSSSNNSTFSMGNNNNFNTSSSSLLSLPTTAGDSNYHSSLPSPSPSPLIIPTDKSAQDNEKLQQNQEHLNRDVTVNVTEKQTEKNHSLKKSKLNYMVSKRSNLPKETVQILNDWLLNHLRNPYPTPKEKSELLVLTGLTKIQLSNWFINVRRRKVFSDYYVLAKSTNDNDKNTSVGLSSDDENIDSTKKVPSFTKRKRLSDRLEELKKISNNEN</sequence>
<keyword evidence="3 4" id="KW-0539">Nucleus</keyword>
<dbReference type="AlphaFoldDB" id="I2H1C5"/>
<gene>
    <name evidence="7" type="primary">TBLA0C03740</name>
    <name evidence="7" type="ORF">TBLA_0C03740</name>
</gene>
<dbReference type="InParanoid" id="I2H1C5"/>
<keyword evidence="2 4" id="KW-0371">Homeobox</keyword>
<feature type="compositionally biased region" description="Low complexity" evidence="5">
    <location>
        <begin position="76"/>
        <end position="94"/>
    </location>
</feature>
<dbReference type="EMBL" id="HE806318">
    <property type="protein sequence ID" value="CCH60177.1"/>
    <property type="molecule type" value="Genomic_DNA"/>
</dbReference>
<dbReference type="OrthoDB" id="10056939at2759"/>
<comment type="subcellular location">
    <subcellularLocation>
        <location evidence="4">Nucleus</location>
    </subcellularLocation>
</comment>
<dbReference type="PROSITE" id="PS50071">
    <property type="entry name" value="HOMEOBOX_2"/>
    <property type="match status" value="1"/>
</dbReference>
<dbReference type="InterPro" id="IPR050224">
    <property type="entry name" value="TALE_homeobox"/>
</dbReference>
<keyword evidence="1 4" id="KW-0238">DNA-binding</keyword>
<dbReference type="RefSeq" id="XP_004179696.1">
    <property type="nucleotide sequence ID" value="XM_004179648.1"/>
</dbReference>
<evidence type="ECO:0000313" key="8">
    <source>
        <dbReference type="Proteomes" id="UP000002866"/>
    </source>
</evidence>
<dbReference type="GO" id="GO:0005634">
    <property type="term" value="C:nucleus"/>
    <property type="evidence" value="ECO:0007669"/>
    <property type="project" value="UniProtKB-SubCell"/>
</dbReference>
<feature type="domain" description="Homeobox" evidence="6">
    <location>
        <begin position="173"/>
        <end position="236"/>
    </location>
</feature>
<dbReference type="InterPro" id="IPR008422">
    <property type="entry name" value="KN_HD"/>
</dbReference>
<evidence type="ECO:0000256" key="1">
    <source>
        <dbReference type="ARBA" id="ARBA00023125"/>
    </source>
</evidence>